<name>A0A2Z6M768_TRISU</name>
<evidence type="ECO:0000313" key="9">
    <source>
        <dbReference type="Proteomes" id="UP000242715"/>
    </source>
</evidence>
<keyword evidence="3" id="KW-0804">Transcription</keyword>
<dbReference type="OrthoDB" id="118550at2759"/>
<dbReference type="PROSITE" id="PS51293">
    <property type="entry name" value="SANT"/>
    <property type="match status" value="1"/>
</dbReference>
<dbReference type="PANTHER" id="PTHR44042:SF67">
    <property type="entry name" value="MYB-LIKE PROTEIN I"/>
    <property type="match status" value="1"/>
</dbReference>
<evidence type="ECO:0000313" key="8">
    <source>
        <dbReference type="EMBL" id="GAU17983.1"/>
    </source>
</evidence>
<dbReference type="InterPro" id="IPR017884">
    <property type="entry name" value="SANT_dom"/>
</dbReference>
<accession>A0A2Z6M768</accession>
<dbReference type="FunFam" id="1.10.10.60:FF:000154">
    <property type="entry name" value="Transcription factor SRM1"/>
    <property type="match status" value="1"/>
</dbReference>
<dbReference type="InterPro" id="IPR001005">
    <property type="entry name" value="SANT/Myb"/>
</dbReference>
<dbReference type="Gene3D" id="1.10.10.60">
    <property type="entry name" value="Homeodomain-like"/>
    <property type="match status" value="1"/>
</dbReference>
<dbReference type="GO" id="GO:0005634">
    <property type="term" value="C:nucleus"/>
    <property type="evidence" value="ECO:0007669"/>
    <property type="project" value="UniProtKB-SubCell"/>
</dbReference>
<evidence type="ECO:0000256" key="4">
    <source>
        <dbReference type="ARBA" id="ARBA00023242"/>
    </source>
</evidence>
<dbReference type="SUPFAM" id="SSF46689">
    <property type="entry name" value="Homeodomain-like"/>
    <property type="match status" value="1"/>
</dbReference>
<evidence type="ECO:0000256" key="3">
    <source>
        <dbReference type="ARBA" id="ARBA00023163"/>
    </source>
</evidence>
<feature type="domain" description="Myb-like" evidence="6">
    <location>
        <begin position="24"/>
        <end position="70"/>
    </location>
</feature>
<keyword evidence="9" id="KW-1185">Reference proteome</keyword>
<evidence type="ECO:0000256" key="5">
    <source>
        <dbReference type="SAM" id="MobiDB-lite"/>
    </source>
</evidence>
<reference evidence="9" key="1">
    <citation type="journal article" date="2017" name="Front. Plant Sci.">
        <title>Climate Clever Clovers: New Paradigm to Reduce the Environmental Footprint of Ruminants by Breeding Low Methanogenic Forages Utilizing Haplotype Variation.</title>
        <authorList>
            <person name="Kaur P."/>
            <person name="Appels R."/>
            <person name="Bayer P.E."/>
            <person name="Keeble-Gagnere G."/>
            <person name="Wang J."/>
            <person name="Hirakawa H."/>
            <person name="Shirasawa K."/>
            <person name="Vercoe P."/>
            <person name="Stefanova K."/>
            <person name="Durmic Z."/>
            <person name="Nichols P."/>
            <person name="Revell C."/>
            <person name="Isobe S.N."/>
            <person name="Edwards D."/>
            <person name="Erskine W."/>
        </authorList>
    </citation>
    <scope>NUCLEOTIDE SEQUENCE [LARGE SCALE GENOMIC DNA]</scope>
    <source>
        <strain evidence="9">cv. Daliak</strain>
    </source>
</reference>
<dbReference type="Pfam" id="PF00249">
    <property type="entry name" value="Myb_DNA-binding"/>
    <property type="match status" value="1"/>
</dbReference>
<feature type="domain" description="SANT" evidence="7">
    <location>
        <begin position="19"/>
        <end position="74"/>
    </location>
</feature>
<dbReference type="CDD" id="cd00167">
    <property type="entry name" value="SANT"/>
    <property type="match status" value="1"/>
</dbReference>
<sequence length="172" mass="19588">MDQKTIAMAATAAKTLWPARPTQWTREDVKLFERALVEVRKNSLNRWEKIAEKVPSKSVAEVKDHYEELVRDISDIEPGRVELPNYPDDDLPMSSGIGMPRQGDEEEKKKMKKKKGIPWSEQEHNNLAPVVPIDQNCVPLPGGVGSLHQSQVMDYFPSSSRMQDQMGSQMHY</sequence>
<dbReference type="PROSITE" id="PS50090">
    <property type="entry name" value="MYB_LIKE"/>
    <property type="match status" value="1"/>
</dbReference>
<comment type="subcellular location">
    <subcellularLocation>
        <location evidence="1">Nucleus</location>
    </subcellularLocation>
</comment>
<dbReference type="PANTHER" id="PTHR44042">
    <property type="entry name" value="DUPLICATED HOMEODOMAIN-LIKE SUPERFAMILY PROTEIN-RELATED"/>
    <property type="match status" value="1"/>
</dbReference>
<feature type="region of interest" description="Disordered" evidence="5">
    <location>
        <begin position="79"/>
        <end position="117"/>
    </location>
</feature>
<evidence type="ECO:0000256" key="1">
    <source>
        <dbReference type="ARBA" id="ARBA00004123"/>
    </source>
</evidence>
<evidence type="ECO:0000259" key="7">
    <source>
        <dbReference type="PROSITE" id="PS51293"/>
    </source>
</evidence>
<dbReference type="SMART" id="SM00717">
    <property type="entry name" value="SANT"/>
    <property type="match status" value="1"/>
</dbReference>
<proteinExistence type="predicted"/>
<dbReference type="AlphaFoldDB" id="A0A2Z6M768"/>
<evidence type="ECO:0000256" key="2">
    <source>
        <dbReference type="ARBA" id="ARBA00023015"/>
    </source>
</evidence>
<keyword evidence="2" id="KW-0805">Transcription regulation</keyword>
<dbReference type="Proteomes" id="UP000242715">
    <property type="component" value="Unassembled WGS sequence"/>
</dbReference>
<dbReference type="EMBL" id="DF973178">
    <property type="protein sequence ID" value="GAU17983.1"/>
    <property type="molecule type" value="Genomic_DNA"/>
</dbReference>
<evidence type="ECO:0000259" key="6">
    <source>
        <dbReference type="PROSITE" id="PS50090"/>
    </source>
</evidence>
<dbReference type="InterPro" id="IPR009057">
    <property type="entry name" value="Homeodomain-like_sf"/>
</dbReference>
<keyword evidence="4" id="KW-0539">Nucleus</keyword>
<protein>
    <submittedName>
        <fullName evidence="8">Uncharacterized protein</fullName>
    </submittedName>
</protein>
<gene>
    <name evidence="8" type="ORF">TSUD_50920</name>
</gene>
<organism evidence="8 9">
    <name type="scientific">Trifolium subterraneum</name>
    <name type="common">Subterranean clover</name>
    <dbReference type="NCBI Taxonomy" id="3900"/>
    <lineage>
        <taxon>Eukaryota</taxon>
        <taxon>Viridiplantae</taxon>
        <taxon>Streptophyta</taxon>
        <taxon>Embryophyta</taxon>
        <taxon>Tracheophyta</taxon>
        <taxon>Spermatophyta</taxon>
        <taxon>Magnoliopsida</taxon>
        <taxon>eudicotyledons</taxon>
        <taxon>Gunneridae</taxon>
        <taxon>Pentapetalae</taxon>
        <taxon>rosids</taxon>
        <taxon>fabids</taxon>
        <taxon>Fabales</taxon>
        <taxon>Fabaceae</taxon>
        <taxon>Papilionoideae</taxon>
        <taxon>50 kb inversion clade</taxon>
        <taxon>NPAAA clade</taxon>
        <taxon>Hologalegina</taxon>
        <taxon>IRL clade</taxon>
        <taxon>Trifolieae</taxon>
        <taxon>Trifolium</taxon>
    </lineage>
</organism>